<dbReference type="Gene3D" id="1.10.10.10">
    <property type="entry name" value="Winged helix-like DNA-binding domain superfamily/Winged helix DNA-binding domain"/>
    <property type="match status" value="1"/>
</dbReference>
<dbReference type="GO" id="GO:0003677">
    <property type="term" value="F:DNA binding"/>
    <property type="evidence" value="ECO:0007669"/>
    <property type="project" value="UniProtKB-KW"/>
</dbReference>
<reference evidence="1 2" key="1">
    <citation type="submission" date="2020-08" db="EMBL/GenBank/DDBJ databases">
        <title>Sequencing the genomes of 1000 actinobacteria strains.</title>
        <authorList>
            <person name="Klenk H.-P."/>
        </authorList>
    </citation>
    <scope>NUCLEOTIDE SEQUENCE [LARGE SCALE GENOMIC DNA]</scope>
    <source>
        <strain evidence="1 2">DSM 43582</strain>
    </source>
</reference>
<keyword evidence="2" id="KW-1185">Reference proteome</keyword>
<organism evidence="1 2">
    <name type="scientific">Nocardia transvalensis</name>
    <dbReference type="NCBI Taxonomy" id="37333"/>
    <lineage>
        <taxon>Bacteria</taxon>
        <taxon>Bacillati</taxon>
        <taxon>Actinomycetota</taxon>
        <taxon>Actinomycetes</taxon>
        <taxon>Mycobacteriales</taxon>
        <taxon>Nocardiaceae</taxon>
        <taxon>Nocardia</taxon>
    </lineage>
</organism>
<accession>A0A7W9PN99</accession>
<dbReference type="Proteomes" id="UP000540412">
    <property type="component" value="Unassembled WGS sequence"/>
</dbReference>
<gene>
    <name evidence="1" type="ORF">BJY24_007721</name>
</gene>
<dbReference type="AlphaFoldDB" id="A0A7W9PN99"/>
<protein>
    <submittedName>
        <fullName evidence="1">DNA-binding MarR family transcriptional regulator</fullName>
    </submittedName>
</protein>
<dbReference type="InterPro" id="IPR036388">
    <property type="entry name" value="WH-like_DNA-bd_sf"/>
</dbReference>
<proteinExistence type="predicted"/>
<dbReference type="RefSeq" id="WP_040747023.1">
    <property type="nucleotide sequence ID" value="NZ_JACHIT010000002.1"/>
</dbReference>
<sequence>MLTLTGRGRELLADCARLARLMDEELAAELAAHDRATLLRTLGVLATDAGLPIAGVPGQKHAGKM</sequence>
<evidence type="ECO:0000313" key="2">
    <source>
        <dbReference type="Proteomes" id="UP000540412"/>
    </source>
</evidence>
<comment type="caution">
    <text evidence="1">The sequence shown here is derived from an EMBL/GenBank/DDBJ whole genome shotgun (WGS) entry which is preliminary data.</text>
</comment>
<keyword evidence="1" id="KW-0238">DNA-binding</keyword>
<dbReference type="EMBL" id="JACHIT010000002">
    <property type="protein sequence ID" value="MBB5918809.1"/>
    <property type="molecule type" value="Genomic_DNA"/>
</dbReference>
<name>A0A7W9PN99_9NOCA</name>
<evidence type="ECO:0000313" key="1">
    <source>
        <dbReference type="EMBL" id="MBB5918809.1"/>
    </source>
</evidence>